<evidence type="ECO:0000313" key="10">
    <source>
        <dbReference type="Proteomes" id="UP000187338"/>
    </source>
</evidence>
<dbReference type="PANTHER" id="PTHR30511:SF0">
    <property type="entry name" value="ALANINE RACEMASE, CATABOLIC-RELATED"/>
    <property type="match status" value="1"/>
</dbReference>
<evidence type="ECO:0000256" key="3">
    <source>
        <dbReference type="ARBA" id="ARBA00022898"/>
    </source>
</evidence>
<dbReference type="FunFam" id="2.40.37.10:FF:000006">
    <property type="entry name" value="Alanine racemase"/>
    <property type="match status" value="1"/>
</dbReference>
<dbReference type="InterPro" id="IPR020622">
    <property type="entry name" value="Ala_racemase_pyridoxalP-BS"/>
</dbReference>
<evidence type="ECO:0000256" key="4">
    <source>
        <dbReference type="ARBA" id="ARBA00023235"/>
    </source>
</evidence>
<name>A0A1L8D5Y3_9THEO</name>
<dbReference type="InterPro" id="IPR009006">
    <property type="entry name" value="Ala_racemase/Decarboxylase_C"/>
</dbReference>
<comment type="cofactor">
    <cofactor evidence="2 5 6">
        <name>pyridoxal 5'-phosphate</name>
        <dbReference type="ChEBI" id="CHEBI:597326"/>
    </cofactor>
</comment>
<dbReference type="PRINTS" id="PR00992">
    <property type="entry name" value="ALARACEMASE"/>
</dbReference>
<dbReference type="GO" id="GO:0030632">
    <property type="term" value="P:D-alanine biosynthetic process"/>
    <property type="evidence" value="ECO:0007669"/>
    <property type="project" value="UniProtKB-UniRule"/>
</dbReference>
<keyword evidence="10" id="KW-1185">Reference proteome</keyword>
<sequence>MRPVWAEVNLENIRHNFREVKRLARMAEAMPVIKANAYGHGAVEVAKALIGEGAKRFAVAILDEGIKLREAGIEVPVLILGYTPPEEVEKLLFYNLTPTLHHRELALAYQEKLEKFKKTLSYHLKIDTGMGRIGFWYEEIEKIEEVLKLKNLEMEGVYTHFARADEQDLSFSKLQIERFNIVLDHLKTKGVEVKYRHAANSAAIMRLPEAHYDLVRPGIMLYGEYPSREVPRELAHLKPALTLKARVSQVKKVPAGFPVSYGSTYVTFKSTLIVSLPLGYADGYFRRLSNQGVVLLNGKRWPVAGRVCMDQLMVAVDETERVNPGDEAVLLGKQGEEMITATEVADLVGTINYEVLTNISYRVPRIYV</sequence>
<evidence type="ECO:0000259" key="8">
    <source>
        <dbReference type="SMART" id="SM01005"/>
    </source>
</evidence>
<proteinExistence type="inferred from homology"/>
<keyword evidence="3 5" id="KW-0663">Pyridoxal phosphate</keyword>
<evidence type="ECO:0000256" key="5">
    <source>
        <dbReference type="HAMAP-Rule" id="MF_01201"/>
    </source>
</evidence>
<comment type="function">
    <text evidence="5">Catalyzes the interconversion of L-alanine and D-alanine. May also act on other amino acids.</text>
</comment>
<dbReference type="FunFam" id="3.20.20.10:FF:000002">
    <property type="entry name" value="Alanine racemase"/>
    <property type="match status" value="1"/>
</dbReference>
<gene>
    <name evidence="9" type="ORF">ciss_24650</name>
</gene>
<feature type="active site" description="Proton acceptor; specific for D-alanine" evidence="5">
    <location>
        <position position="34"/>
    </location>
</feature>
<dbReference type="Gene3D" id="2.40.37.10">
    <property type="entry name" value="Lyase, Ornithine Decarboxylase, Chain A, domain 1"/>
    <property type="match status" value="1"/>
</dbReference>
<dbReference type="STRING" id="661089.ciss_24650"/>
<dbReference type="GO" id="GO:0005829">
    <property type="term" value="C:cytosol"/>
    <property type="evidence" value="ECO:0007669"/>
    <property type="project" value="TreeGrafter"/>
</dbReference>
<dbReference type="SUPFAM" id="SSF51419">
    <property type="entry name" value="PLP-binding barrel"/>
    <property type="match status" value="1"/>
</dbReference>
<dbReference type="PROSITE" id="PS00395">
    <property type="entry name" value="ALANINE_RACEMASE"/>
    <property type="match status" value="1"/>
</dbReference>
<dbReference type="InterPro" id="IPR011079">
    <property type="entry name" value="Ala_racemase_C"/>
</dbReference>
<dbReference type="UniPathway" id="UPA00042">
    <property type="reaction ID" value="UER00497"/>
</dbReference>
<dbReference type="GO" id="GO:0030170">
    <property type="term" value="F:pyridoxal phosphate binding"/>
    <property type="evidence" value="ECO:0007669"/>
    <property type="project" value="UniProtKB-UniRule"/>
</dbReference>
<keyword evidence="4 5" id="KW-0413">Isomerase</keyword>
<feature type="binding site" evidence="5 7">
    <location>
        <position position="309"/>
    </location>
    <ligand>
        <name>substrate</name>
    </ligand>
</feature>
<dbReference type="Pfam" id="PF01168">
    <property type="entry name" value="Ala_racemase_N"/>
    <property type="match status" value="1"/>
</dbReference>
<dbReference type="AlphaFoldDB" id="A0A1L8D5Y3"/>
<dbReference type="OrthoDB" id="9813814at2"/>
<protein>
    <recommendedName>
        <fullName evidence="5">Alanine racemase</fullName>
        <ecNumber evidence="5">5.1.1.1</ecNumber>
    </recommendedName>
</protein>
<reference evidence="10" key="1">
    <citation type="submission" date="2016-12" db="EMBL/GenBank/DDBJ databases">
        <title>Draft Genome Sequences od Carboxydothermus pertinax and islandicus, Hydrogenogenic Carboxydotrophic Bacteria.</title>
        <authorList>
            <person name="Fukuyama Y."/>
            <person name="Ohmae K."/>
            <person name="Yoneda Y."/>
            <person name="Yoshida T."/>
            <person name="Sako Y."/>
        </authorList>
    </citation>
    <scope>NUCLEOTIDE SEQUENCE [LARGE SCALE GENOMIC DNA]</scope>
    <source>
        <strain evidence="10">SET</strain>
    </source>
</reference>
<accession>A0A1L8D5Y3</accession>
<dbReference type="SUPFAM" id="SSF50621">
    <property type="entry name" value="Alanine racemase C-terminal domain-like"/>
    <property type="match status" value="1"/>
</dbReference>
<organism evidence="9 10">
    <name type="scientific">Carboxydothermus islandicus</name>
    <dbReference type="NCBI Taxonomy" id="661089"/>
    <lineage>
        <taxon>Bacteria</taxon>
        <taxon>Bacillati</taxon>
        <taxon>Bacillota</taxon>
        <taxon>Clostridia</taxon>
        <taxon>Thermoanaerobacterales</taxon>
        <taxon>Thermoanaerobacteraceae</taxon>
        <taxon>Carboxydothermus</taxon>
    </lineage>
</organism>
<dbReference type="Proteomes" id="UP000187338">
    <property type="component" value="Unassembled WGS sequence"/>
</dbReference>
<dbReference type="HAMAP" id="MF_01201">
    <property type="entry name" value="Ala_racemase"/>
    <property type="match status" value="1"/>
</dbReference>
<dbReference type="CDD" id="cd00430">
    <property type="entry name" value="PLPDE_III_AR"/>
    <property type="match status" value="1"/>
</dbReference>
<feature type="active site" description="Proton acceptor; specific for L-alanine" evidence="5">
    <location>
        <position position="261"/>
    </location>
</feature>
<feature type="binding site" evidence="5 7">
    <location>
        <position position="132"/>
    </location>
    <ligand>
        <name>substrate</name>
    </ligand>
</feature>
<dbReference type="Gene3D" id="3.20.20.10">
    <property type="entry name" value="Alanine racemase"/>
    <property type="match status" value="1"/>
</dbReference>
<evidence type="ECO:0000256" key="2">
    <source>
        <dbReference type="ARBA" id="ARBA00001933"/>
    </source>
</evidence>
<comment type="catalytic activity">
    <reaction evidence="1 5">
        <text>L-alanine = D-alanine</text>
        <dbReference type="Rhea" id="RHEA:20249"/>
        <dbReference type="ChEBI" id="CHEBI:57416"/>
        <dbReference type="ChEBI" id="CHEBI:57972"/>
        <dbReference type="EC" id="5.1.1.1"/>
    </reaction>
</comment>
<dbReference type="InterPro" id="IPR001608">
    <property type="entry name" value="Ala_racemase_N"/>
</dbReference>
<comment type="similarity">
    <text evidence="5">Belongs to the alanine racemase family.</text>
</comment>
<dbReference type="InterPro" id="IPR029066">
    <property type="entry name" value="PLP-binding_barrel"/>
</dbReference>
<evidence type="ECO:0000256" key="7">
    <source>
        <dbReference type="PIRSR" id="PIRSR600821-52"/>
    </source>
</evidence>
<dbReference type="EMBL" id="BDJL01000142">
    <property type="protein sequence ID" value="GAV26532.1"/>
    <property type="molecule type" value="Genomic_DNA"/>
</dbReference>
<dbReference type="InterPro" id="IPR000821">
    <property type="entry name" value="Ala_racemase"/>
</dbReference>
<evidence type="ECO:0000256" key="1">
    <source>
        <dbReference type="ARBA" id="ARBA00000316"/>
    </source>
</evidence>
<comment type="caution">
    <text evidence="9">The sequence shown here is derived from an EMBL/GenBank/DDBJ whole genome shotgun (WGS) entry which is preliminary data.</text>
</comment>
<dbReference type="SMART" id="SM01005">
    <property type="entry name" value="Ala_racemase_C"/>
    <property type="match status" value="1"/>
</dbReference>
<feature type="domain" description="Alanine racemase C-terminal" evidence="8">
    <location>
        <begin position="240"/>
        <end position="368"/>
    </location>
</feature>
<dbReference type="EC" id="5.1.1.1" evidence="5"/>
<dbReference type="PANTHER" id="PTHR30511">
    <property type="entry name" value="ALANINE RACEMASE"/>
    <property type="match status" value="1"/>
</dbReference>
<dbReference type="RefSeq" id="WP_075866685.1">
    <property type="nucleotide sequence ID" value="NZ_BDJL01000142.1"/>
</dbReference>
<dbReference type="Pfam" id="PF00842">
    <property type="entry name" value="Ala_racemase_C"/>
    <property type="match status" value="1"/>
</dbReference>
<evidence type="ECO:0000313" key="9">
    <source>
        <dbReference type="EMBL" id="GAV26532.1"/>
    </source>
</evidence>
<dbReference type="GO" id="GO:0009252">
    <property type="term" value="P:peptidoglycan biosynthetic process"/>
    <property type="evidence" value="ECO:0007669"/>
    <property type="project" value="TreeGrafter"/>
</dbReference>
<dbReference type="GO" id="GO:0008784">
    <property type="term" value="F:alanine racemase activity"/>
    <property type="evidence" value="ECO:0007669"/>
    <property type="project" value="UniProtKB-UniRule"/>
</dbReference>
<evidence type="ECO:0000256" key="6">
    <source>
        <dbReference type="PIRSR" id="PIRSR600821-50"/>
    </source>
</evidence>
<feature type="modified residue" description="N6-(pyridoxal phosphate)lysine" evidence="5 6">
    <location>
        <position position="34"/>
    </location>
</feature>
<dbReference type="NCBIfam" id="TIGR00492">
    <property type="entry name" value="alr"/>
    <property type="match status" value="1"/>
</dbReference>
<comment type="pathway">
    <text evidence="5">Amino-acid biosynthesis; D-alanine biosynthesis; D-alanine from L-alanine: step 1/1.</text>
</comment>